<proteinExistence type="predicted"/>
<accession>A0A8E2DIS1</accession>
<organism evidence="1 2">
    <name type="scientific">Obba rivulosa</name>
    <dbReference type="NCBI Taxonomy" id="1052685"/>
    <lineage>
        <taxon>Eukaryota</taxon>
        <taxon>Fungi</taxon>
        <taxon>Dikarya</taxon>
        <taxon>Basidiomycota</taxon>
        <taxon>Agaricomycotina</taxon>
        <taxon>Agaricomycetes</taxon>
        <taxon>Polyporales</taxon>
        <taxon>Gelatoporiaceae</taxon>
        <taxon>Obba</taxon>
    </lineage>
</organism>
<protein>
    <submittedName>
        <fullName evidence="1">Uncharacterized protein</fullName>
    </submittedName>
</protein>
<evidence type="ECO:0000313" key="1">
    <source>
        <dbReference type="EMBL" id="OCH88286.1"/>
    </source>
</evidence>
<gene>
    <name evidence="1" type="ORF">OBBRIDRAFT_836673</name>
</gene>
<name>A0A8E2DIS1_9APHY</name>
<dbReference type="Proteomes" id="UP000250043">
    <property type="component" value="Unassembled WGS sequence"/>
</dbReference>
<reference evidence="1 2" key="1">
    <citation type="submission" date="2016-07" db="EMBL/GenBank/DDBJ databases">
        <title>Draft genome of the white-rot fungus Obba rivulosa 3A-2.</title>
        <authorList>
            <consortium name="DOE Joint Genome Institute"/>
            <person name="Miettinen O."/>
            <person name="Riley R."/>
            <person name="Acob R."/>
            <person name="Barry K."/>
            <person name="Cullen D."/>
            <person name="De Vries R."/>
            <person name="Hainaut M."/>
            <person name="Hatakka A."/>
            <person name="Henrissat B."/>
            <person name="Hilden K."/>
            <person name="Kuo R."/>
            <person name="Labutti K."/>
            <person name="Lipzen A."/>
            <person name="Makela M.R."/>
            <person name="Sandor L."/>
            <person name="Spatafora J.W."/>
            <person name="Grigoriev I.V."/>
            <person name="Hibbett D.S."/>
        </authorList>
    </citation>
    <scope>NUCLEOTIDE SEQUENCE [LARGE SCALE GENOMIC DNA]</scope>
    <source>
        <strain evidence="1 2">3A-2</strain>
    </source>
</reference>
<dbReference type="AlphaFoldDB" id="A0A8E2DIS1"/>
<dbReference type="EMBL" id="KV722456">
    <property type="protein sequence ID" value="OCH88286.1"/>
    <property type="molecule type" value="Genomic_DNA"/>
</dbReference>
<sequence length="126" mass="15190">MSLEWSLGLVQDIFRGPNTYQLHLIAVTYDPWRPRSFHTYSNNNILAEDRKDDDSDHGPEWTFHLNWTEFKPYEFVCSCERLVYWLEDIMDEYDNDQILSMRDVMDWIRILPDIQQIPHVSLRAPL</sequence>
<evidence type="ECO:0000313" key="2">
    <source>
        <dbReference type="Proteomes" id="UP000250043"/>
    </source>
</evidence>
<keyword evidence="2" id="KW-1185">Reference proteome</keyword>